<name>A0A2H9TI77_9FUNG</name>
<evidence type="ECO:0000256" key="3">
    <source>
        <dbReference type="ARBA" id="ARBA00007168"/>
    </source>
</evidence>
<organism evidence="9 10">
    <name type="scientific">Paramicrosporidium saccamoebae</name>
    <dbReference type="NCBI Taxonomy" id="1246581"/>
    <lineage>
        <taxon>Eukaryota</taxon>
        <taxon>Fungi</taxon>
        <taxon>Fungi incertae sedis</taxon>
        <taxon>Cryptomycota</taxon>
        <taxon>Cryptomycota incertae sedis</taxon>
        <taxon>Paramicrosporidium</taxon>
    </lineage>
</organism>
<dbReference type="Pfam" id="PF04515">
    <property type="entry name" value="Choline_transpo"/>
    <property type="match status" value="1"/>
</dbReference>
<dbReference type="PANTHER" id="PTHR12385">
    <property type="entry name" value="CHOLINE TRANSPORTER-LIKE (SLC FAMILY 44)"/>
    <property type="match status" value="1"/>
</dbReference>
<comment type="caution">
    <text evidence="9">The sequence shown here is derived from an EMBL/GenBank/DDBJ whole genome shotgun (WGS) entry which is preliminary data.</text>
</comment>
<dbReference type="GO" id="GO:0005886">
    <property type="term" value="C:plasma membrane"/>
    <property type="evidence" value="ECO:0007669"/>
    <property type="project" value="UniProtKB-SubCell"/>
</dbReference>
<dbReference type="OrthoDB" id="44736at2759"/>
<keyword evidence="5 8" id="KW-0812">Transmembrane</keyword>
<keyword evidence="10" id="KW-1185">Reference proteome</keyword>
<dbReference type="AlphaFoldDB" id="A0A2H9TI77"/>
<feature type="transmembrane region" description="Helical" evidence="8">
    <location>
        <begin position="106"/>
        <end position="127"/>
    </location>
</feature>
<comment type="subcellular location">
    <subcellularLocation>
        <location evidence="8">Cell membrane</location>
        <topology evidence="8">Multi-pass membrane protein</topology>
    </subcellularLocation>
    <subcellularLocation>
        <location evidence="2">Membrane</location>
        <topology evidence="2">Multi-pass membrane protein</topology>
    </subcellularLocation>
</comment>
<evidence type="ECO:0000256" key="1">
    <source>
        <dbReference type="ARBA" id="ARBA00002957"/>
    </source>
</evidence>
<reference evidence="9 10" key="1">
    <citation type="submission" date="2016-10" db="EMBL/GenBank/DDBJ databases">
        <title>The genome of Paramicrosporidium saccamoebae is the missing link in understanding Cryptomycota and Microsporidia evolution.</title>
        <authorList>
            <person name="Quandt C.A."/>
            <person name="Beaudet D."/>
            <person name="Corsaro D."/>
            <person name="Michel R."/>
            <person name="Corradi N."/>
            <person name="James T."/>
        </authorList>
    </citation>
    <scope>NUCLEOTIDE SEQUENCE [LARGE SCALE GENOMIC DNA]</scope>
    <source>
        <strain evidence="9 10">KSL3</strain>
    </source>
</reference>
<evidence type="ECO:0000256" key="6">
    <source>
        <dbReference type="ARBA" id="ARBA00022989"/>
    </source>
</evidence>
<evidence type="ECO:0000313" key="9">
    <source>
        <dbReference type="EMBL" id="PJF17463.1"/>
    </source>
</evidence>
<keyword evidence="7 8" id="KW-0472">Membrane</keyword>
<feature type="transmembrane region" description="Helical" evidence="8">
    <location>
        <begin position="401"/>
        <end position="427"/>
    </location>
</feature>
<sequence>MSSIPTVGVPSPVPATVPAKQVSPTNPKWQDLWCAILFYLHLAWFATCSLYAIRASYKHLFVIKKHLDLPDGLLGFLIAQLVGMVFTSGLLTAISMLMLRTRAEMMIHVSMIANIVLTALFGVLAAILRPNIFGYMACGTFLFIAVMLTIVYFWVRSRFAFSALILKQVMDCIEMYPSIYTVVAGVLVVSIVYASWFSVTFSAAAALYNEYDDALHGALLFFVLFSFLWSSQVLANVLQTTIAGVFATHYFTPRGQRADKATSGAFSRAVTYSFGSVCLGSLIVALIQLLRIVLKSATEKNSIAGAVVDCILEWVESLVAYFNYYAYTQIAIYGKSFVQASRDTWELIKRHGVDAIVNDNLTGTTTSMLSLAIGFCCGFVSFLLSYLIYRETMGLSVLLSLSMFLLGMLIPMVALQVIGAGSTALFVCLSEDPASLQRNDPMLYNKIVSKYGQFQA</sequence>
<feature type="transmembrane region" description="Helical" evidence="8">
    <location>
        <begin position="176"/>
        <end position="199"/>
    </location>
</feature>
<feature type="transmembrane region" description="Helical" evidence="8">
    <location>
        <begin position="73"/>
        <end position="99"/>
    </location>
</feature>
<evidence type="ECO:0000256" key="4">
    <source>
        <dbReference type="ARBA" id="ARBA00015388"/>
    </source>
</evidence>
<comment type="function">
    <text evidence="1 8">Probably involved in transport through the plasma membrane.</text>
</comment>
<dbReference type="PANTHER" id="PTHR12385:SF4">
    <property type="entry name" value="PROTEIN PNS1"/>
    <property type="match status" value="1"/>
</dbReference>
<dbReference type="GO" id="GO:0022857">
    <property type="term" value="F:transmembrane transporter activity"/>
    <property type="evidence" value="ECO:0007669"/>
    <property type="project" value="UniProtKB-UniRule"/>
</dbReference>
<comment type="similarity">
    <text evidence="3 8">Belongs to the CTL (choline transporter-like) family.</text>
</comment>
<accession>A0A2H9TI77</accession>
<evidence type="ECO:0000256" key="5">
    <source>
        <dbReference type="ARBA" id="ARBA00022692"/>
    </source>
</evidence>
<keyword evidence="6 8" id="KW-1133">Transmembrane helix</keyword>
<protein>
    <recommendedName>
        <fullName evidence="4 8">Protein PNS1</fullName>
    </recommendedName>
</protein>
<feature type="transmembrane region" description="Helical" evidence="8">
    <location>
        <begin position="32"/>
        <end position="53"/>
    </location>
</feature>
<feature type="transmembrane region" description="Helical" evidence="8">
    <location>
        <begin position="368"/>
        <end position="389"/>
    </location>
</feature>
<proteinExistence type="inferred from homology"/>
<feature type="transmembrane region" description="Helical" evidence="8">
    <location>
        <begin position="219"/>
        <end position="248"/>
    </location>
</feature>
<evidence type="ECO:0000256" key="8">
    <source>
        <dbReference type="RuleBase" id="RU368066"/>
    </source>
</evidence>
<dbReference type="InterPro" id="IPR007603">
    <property type="entry name" value="Choline_transptr-like"/>
</dbReference>
<dbReference type="EMBL" id="MTSL01000174">
    <property type="protein sequence ID" value="PJF17463.1"/>
    <property type="molecule type" value="Genomic_DNA"/>
</dbReference>
<evidence type="ECO:0000313" key="10">
    <source>
        <dbReference type="Proteomes" id="UP000240830"/>
    </source>
</evidence>
<evidence type="ECO:0000256" key="2">
    <source>
        <dbReference type="ARBA" id="ARBA00004141"/>
    </source>
</evidence>
<gene>
    <name evidence="9" type="ORF">PSACC_02714</name>
</gene>
<feature type="transmembrane region" description="Helical" evidence="8">
    <location>
        <begin position="133"/>
        <end position="155"/>
    </location>
</feature>
<dbReference type="Proteomes" id="UP000240830">
    <property type="component" value="Unassembled WGS sequence"/>
</dbReference>
<evidence type="ECO:0000256" key="7">
    <source>
        <dbReference type="ARBA" id="ARBA00023136"/>
    </source>
</evidence>
<feature type="transmembrane region" description="Helical" evidence="8">
    <location>
        <begin position="269"/>
        <end position="290"/>
    </location>
</feature>